<keyword evidence="3" id="KW-1185">Reference proteome</keyword>
<feature type="compositionally biased region" description="Low complexity" evidence="1">
    <location>
        <begin position="55"/>
        <end position="67"/>
    </location>
</feature>
<dbReference type="EMBL" id="CP115300">
    <property type="protein sequence ID" value="WBO68573.1"/>
    <property type="molecule type" value="Genomic_DNA"/>
</dbReference>
<organism evidence="2 3">
    <name type="scientific">Streptomyces camelliae</name>
    <dbReference type="NCBI Taxonomy" id="3004093"/>
    <lineage>
        <taxon>Bacteria</taxon>
        <taxon>Bacillati</taxon>
        <taxon>Actinomycetota</taxon>
        <taxon>Actinomycetes</taxon>
        <taxon>Kitasatosporales</taxon>
        <taxon>Streptomycetaceae</taxon>
        <taxon>Streptomyces</taxon>
    </lineage>
</organism>
<feature type="compositionally biased region" description="Basic and acidic residues" evidence="1">
    <location>
        <begin position="1"/>
        <end position="11"/>
    </location>
</feature>
<protein>
    <submittedName>
        <fullName evidence="2">Uncharacterized protein</fullName>
    </submittedName>
</protein>
<evidence type="ECO:0000313" key="2">
    <source>
        <dbReference type="EMBL" id="WBO68573.1"/>
    </source>
</evidence>
<evidence type="ECO:0000256" key="1">
    <source>
        <dbReference type="SAM" id="MobiDB-lite"/>
    </source>
</evidence>
<evidence type="ECO:0000313" key="3">
    <source>
        <dbReference type="Proteomes" id="UP001212326"/>
    </source>
</evidence>
<dbReference type="Proteomes" id="UP001212326">
    <property type="component" value="Chromosome"/>
</dbReference>
<sequence>MRQETVMKKPDPQPNAPRPVPRDPPDQQAGNGDDRWEPRSDEGHGTGDVPDVDEAGAGPRGAPRQAGVHPDQPVPDEPSG</sequence>
<gene>
    <name evidence="2" type="ORF">O1G22_40055</name>
</gene>
<name>A0ABY7PD87_9ACTN</name>
<feature type="compositionally biased region" description="Basic and acidic residues" evidence="1">
    <location>
        <begin position="32"/>
        <end position="45"/>
    </location>
</feature>
<proteinExistence type="predicted"/>
<dbReference type="RefSeq" id="WP_225094619.1">
    <property type="nucleotide sequence ID" value="NZ_CP115300.1"/>
</dbReference>
<reference evidence="2 3" key="1">
    <citation type="submission" date="2022-12" db="EMBL/GenBank/DDBJ databases">
        <authorList>
            <person name="Mo P."/>
        </authorList>
    </citation>
    <scope>NUCLEOTIDE SEQUENCE [LARGE SCALE GENOMIC DNA]</scope>
    <source>
        <strain evidence="2 3">HUAS 2-6</strain>
    </source>
</reference>
<feature type="region of interest" description="Disordered" evidence="1">
    <location>
        <begin position="1"/>
        <end position="80"/>
    </location>
</feature>
<accession>A0ABY7PD87</accession>